<accession>A0A8A4TL57</accession>
<dbReference type="InterPro" id="IPR006076">
    <property type="entry name" value="FAD-dep_OxRdtase"/>
</dbReference>
<keyword evidence="1" id="KW-0560">Oxidoreductase</keyword>
<name>A0A8A4TL57_SULCO</name>
<dbReference type="GO" id="GO:0016491">
    <property type="term" value="F:oxidoreductase activity"/>
    <property type="evidence" value="ECO:0007669"/>
    <property type="project" value="UniProtKB-KW"/>
</dbReference>
<dbReference type="Proteomes" id="UP000663929">
    <property type="component" value="Chromosome"/>
</dbReference>
<protein>
    <submittedName>
        <fullName evidence="3">FAD-dependent oxidoreductase</fullName>
    </submittedName>
</protein>
<dbReference type="SUPFAM" id="SSF51905">
    <property type="entry name" value="FAD/NAD(P)-binding domain"/>
    <property type="match status" value="1"/>
</dbReference>
<keyword evidence="4" id="KW-1185">Reference proteome</keyword>
<reference evidence="3" key="1">
    <citation type="submission" date="2021-03" db="EMBL/GenBank/DDBJ databases">
        <title>Acanthopleuribacteraceae sp. M133.</title>
        <authorList>
            <person name="Wang G."/>
        </authorList>
    </citation>
    <scope>NUCLEOTIDE SEQUENCE</scope>
    <source>
        <strain evidence="3">M133</strain>
    </source>
</reference>
<evidence type="ECO:0000259" key="2">
    <source>
        <dbReference type="Pfam" id="PF01266"/>
    </source>
</evidence>
<sequence>MTQRGHVGIAGAGLVGRILAFSLLRRGWRVTLFDRDRLDGRESCGMAGAGMLAPFAELEHAEPIVNHLGLEGLHLWPQILSACKKPVFFQQEGSLMVAEPKDRPDLARIHRRVLAKIEDAQDVIAVDSHAMRHLEPNLCGRFGAGLYFPSEGQLEGWELFPALMHEILDRGARWHTCTEVRHLGAHRIETQDGAHEFDWVMDCRGLGARPDLKRLRGVRGELIAVEAPDVRLTRPIRLIQPRFPVYVVPRPDSIYLIGATVIESDSLAPLSVRGGLELLAAAYHLDPGFATARICNVSIHCRPAFPDNVPRVLHRPGLIRLNGLYRHGFLATPAIVADVLAHLAGALDDIQFPELWHRESE</sequence>
<dbReference type="SUPFAM" id="SSF54373">
    <property type="entry name" value="FAD-linked reductases, C-terminal domain"/>
    <property type="match status" value="1"/>
</dbReference>
<evidence type="ECO:0000256" key="1">
    <source>
        <dbReference type="ARBA" id="ARBA00023002"/>
    </source>
</evidence>
<dbReference type="PANTHER" id="PTHR13847">
    <property type="entry name" value="SARCOSINE DEHYDROGENASE-RELATED"/>
    <property type="match status" value="1"/>
</dbReference>
<dbReference type="EMBL" id="CP071793">
    <property type="protein sequence ID" value="QTD50207.1"/>
    <property type="molecule type" value="Genomic_DNA"/>
</dbReference>
<evidence type="ECO:0000313" key="4">
    <source>
        <dbReference type="Proteomes" id="UP000663929"/>
    </source>
</evidence>
<dbReference type="Pfam" id="PF01266">
    <property type="entry name" value="DAO"/>
    <property type="match status" value="1"/>
</dbReference>
<dbReference type="RefSeq" id="WP_237379838.1">
    <property type="nucleotide sequence ID" value="NZ_CP071793.1"/>
</dbReference>
<dbReference type="KEGG" id="scor:J3U87_31870"/>
<gene>
    <name evidence="3" type="ORF">J3U87_31870</name>
</gene>
<dbReference type="AlphaFoldDB" id="A0A8A4TL57"/>
<feature type="domain" description="FAD dependent oxidoreductase" evidence="2">
    <location>
        <begin position="7"/>
        <end position="342"/>
    </location>
</feature>
<dbReference type="Gene3D" id="3.50.50.60">
    <property type="entry name" value="FAD/NAD(P)-binding domain"/>
    <property type="match status" value="1"/>
</dbReference>
<proteinExistence type="predicted"/>
<dbReference type="InterPro" id="IPR036188">
    <property type="entry name" value="FAD/NAD-bd_sf"/>
</dbReference>
<organism evidence="3 4">
    <name type="scientific">Sulfidibacter corallicola</name>
    <dbReference type="NCBI Taxonomy" id="2818388"/>
    <lineage>
        <taxon>Bacteria</taxon>
        <taxon>Pseudomonadati</taxon>
        <taxon>Acidobacteriota</taxon>
        <taxon>Holophagae</taxon>
        <taxon>Acanthopleuribacterales</taxon>
        <taxon>Acanthopleuribacteraceae</taxon>
        <taxon>Sulfidibacter</taxon>
    </lineage>
</organism>
<evidence type="ECO:0000313" key="3">
    <source>
        <dbReference type="EMBL" id="QTD50207.1"/>
    </source>
</evidence>
<dbReference type="PANTHER" id="PTHR13847:SF289">
    <property type="entry name" value="GLYCINE OXIDASE"/>
    <property type="match status" value="1"/>
</dbReference>
<dbReference type="GO" id="GO:0005737">
    <property type="term" value="C:cytoplasm"/>
    <property type="evidence" value="ECO:0007669"/>
    <property type="project" value="TreeGrafter"/>
</dbReference>
<dbReference type="Gene3D" id="3.30.9.10">
    <property type="entry name" value="D-Amino Acid Oxidase, subunit A, domain 2"/>
    <property type="match status" value="1"/>
</dbReference>